<feature type="region of interest" description="Disordered" evidence="1">
    <location>
        <begin position="115"/>
        <end position="153"/>
    </location>
</feature>
<dbReference type="OrthoDB" id="10258769at2759"/>
<dbReference type="VEuPathDB" id="GiardiaDB:GL50581_3564"/>
<proteinExistence type="predicted"/>
<dbReference type="Proteomes" id="UP000002488">
    <property type="component" value="Unassembled WGS sequence"/>
</dbReference>
<evidence type="ECO:0000256" key="1">
    <source>
        <dbReference type="SAM" id="MobiDB-lite"/>
    </source>
</evidence>
<dbReference type="AlphaFoldDB" id="C6LXQ0"/>
<protein>
    <submittedName>
        <fullName evidence="2">Uncharacterized protein</fullName>
    </submittedName>
</protein>
<name>C6LXQ0_GIAIB</name>
<accession>C6LXQ0</accession>
<reference evidence="2 3" key="1">
    <citation type="journal article" date="2009" name="PLoS Pathog.">
        <title>Draft genome sequencing of giardia intestinalis assemblage B isolate GS: is human giardiasis caused by two different species?</title>
        <authorList>
            <person name="Franzen O."/>
            <person name="Jerlstrom-Hultqvist J."/>
            <person name="Castro E."/>
            <person name="Sherwood E."/>
            <person name="Ankarklev J."/>
            <person name="Reiner D.S."/>
            <person name="Palm D."/>
            <person name="Andersson J.O."/>
            <person name="Andersson B."/>
            <person name="Svard S.G."/>
        </authorList>
    </citation>
    <scope>NUCLEOTIDE SEQUENCE [LARGE SCALE GENOMIC DNA]</scope>
    <source>
        <strain evidence="3">ATCC 50581 / GS clone H7</strain>
    </source>
</reference>
<dbReference type="EMBL" id="ACGJ01002895">
    <property type="protein sequence ID" value="EES99183.1"/>
    <property type="molecule type" value="Genomic_DNA"/>
</dbReference>
<evidence type="ECO:0000313" key="2">
    <source>
        <dbReference type="EMBL" id="EES99183.1"/>
    </source>
</evidence>
<organism evidence="2 3">
    <name type="scientific">Giardia intestinalis (strain ATCC 50581 / GS clone H7)</name>
    <name type="common">Giardia lamblia</name>
    <dbReference type="NCBI Taxonomy" id="598745"/>
    <lineage>
        <taxon>Eukaryota</taxon>
        <taxon>Metamonada</taxon>
        <taxon>Diplomonadida</taxon>
        <taxon>Hexamitidae</taxon>
        <taxon>Giardiinae</taxon>
        <taxon>Giardia</taxon>
    </lineage>
</organism>
<comment type="caution">
    <text evidence="2">The sequence shown here is derived from an EMBL/GenBank/DDBJ whole genome shotgun (WGS) entry which is preliminary data.</text>
</comment>
<evidence type="ECO:0000313" key="3">
    <source>
        <dbReference type="Proteomes" id="UP000002488"/>
    </source>
</evidence>
<feature type="compositionally biased region" description="Polar residues" evidence="1">
    <location>
        <begin position="137"/>
        <end position="152"/>
    </location>
</feature>
<dbReference type="OMA" id="NACHRGL"/>
<gene>
    <name evidence="2" type="ORF">GL50581_3564</name>
</gene>
<sequence length="421" mass="47747">MASLTSALSDHSAYSLTSARVLVALSRLGMSPEELECDLHANAQNADGNPCSEEIRHRLRAVNQMLEWIDKHGVTEEEGRLYNLNSCVSANPLIDEVVELCTFYSRPSISEATWRGKESNNEGRALVNSPSTRRRLSSSGSPKTLRMSTDPLQTRKISKVPSASQLLSFEDRIAQKRATISAEKSKMIARAEAALQAHAQDMEAKLACQQDRASRKYAAVEKLLKEQEEARQNRLLKQHLSVQRRENAMKTLAELDLNRATLLQYNLHVKELKRTHFLELREYEKEQQKQKALLNSFYAGIVRYRREELLARKQEMAEMAIAAKQKVFSLLNQQAVINACHRGLQMRDVHTHDTLRPGSHKDTISGHLSEAEGDQLQNLVHGSADISPKTRPQLNKKLYNDNKVCRDLSYKETIDPIRPVF</sequence>